<gene>
    <name evidence="2" type="ORF">A2677_01695</name>
</gene>
<dbReference type="CDD" id="cd01741">
    <property type="entry name" value="GATase1_1"/>
    <property type="match status" value="1"/>
</dbReference>
<dbReference type="InterPro" id="IPR044992">
    <property type="entry name" value="ChyE-like"/>
</dbReference>
<dbReference type="SUPFAM" id="SSF52317">
    <property type="entry name" value="Class I glutamine amidotransferase-like"/>
    <property type="match status" value="1"/>
</dbReference>
<protein>
    <recommendedName>
        <fullName evidence="1">Glutamine amidotransferase domain-containing protein</fullName>
    </recommendedName>
</protein>
<sequence>MKKLVVAQFRTGVLEQNEQAAFRSSLGLPDDTLQFINILTTADEYPEPATLAGIIVAGSGDNSLTNDHAWFDPFSSYIREVLERDIPYLGICFGHQLLAKIIGARVVRDPAQRELGTVSITLTPSGVRDPLFTGVNPTFYTIAGHNDSVVDLPQNTVALATNETCSMQAFRMSDQSTVYGVQFHPELTERDYRERLLQYRTHYEDHGSDFDELLARGRMPTNDDRVLKNFLQLAYGKF</sequence>
<dbReference type="AlphaFoldDB" id="A0A1G2BMM5"/>
<dbReference type="PROSITE" id="PS51273">
    <property type="entry name" value="GATASE_TYPE_1"/>
    <property type="match status" value="1"/>
</dbReference>
<dbReference type="Proteomes" id="UP000177817">
    <property type="component" value="Unassembled WGS sequence"/>
</dbReference>
<reference evidence="2 3" key="1">
    <citation type="journal article" date="2016" name="Nat. Commun.">
        <title>Thousands of microbial genomes shed light on interconnected biogeochemical processes in an aquifer system.</title>
        <authorList>
            <person name="Anantharaman K."/>
            <person name="Brown C.T."/>
            <person name="Hug L.A."/>
            <person name="Sharon I."/>
            <person name="Castelle C.J."/>
            <person name="Probst A.J."/>
            <person name="Thomas B.C."/>
            <person name="Singh A."/>
            <person name="Wilkins M.J."/>
            <person name="Karaoz U."/>
            <person name="Brodie E.L."/>
            <person name="Williams K.H."/>
            <person name="Hubbard S.S."/>
            <person name="Banfield J.F."/>
        </authorList>
    </citation>
    <scope>NUCLEOTIDE SEQUENCE [LARGE SCALE GENOMIC DNA]</scope>
</reference>
<dbReference type="EMBL" id="MHKK01000011">
    <property type="protein sequence ID" value="OGY90372.1"/>
    <property type="molecule type" value="Genomic_DNA"/>
</dbReference>
<comment type="caution">
    <text evidence="2">The sequence shown here is derived from an EMBL/GenBank/DDBJ whole genome shotgun (WGS) entry which is preliminary data.</text>
</comment>
<dbReference type="PANTHER" id="PTHR42695:SF5">
    <property type="entry name" value="GLUTAMINE AMIDOTRANSFERASE YLR126C-RELATED"/>
    <property type="match status" value="1"/>
</dbReference>
<accession>A0A1G2BMM5</accession>
<feature type="domain" description="Glutamine amidotransferase" evidence="1">
    <location>
        <begin position="71"/>
        <end position="198"/>
    </location>
</feature>
<dbReference type="InterPro" id="IPR029062">
    <property type="entry name" value="Class_I_gatase-like"/>
</dbReference>
<organism evidence="2 3">
    <name type="scientific">Candidatus Komeilibacteria bacterium RIFCSPHIGHO2_01_FULL_52_14</name>
    <dbReference type="NCBI Taxonomy" id="1798549"/>
    <lineage>
        <taxon>Bacteria</taxon>
        <taxon>Candidatus Komeiliibacteriota</taxon>
    </lineage>
</organism>
<evidence type="ECO:0000259" key="1">
    <source>
        <dbReference type="Pfam" id="PF00117"/>
    </source>
</evidence>
<dbReference type="Gene3D" id="3.40.50.880">
    <property type="match status" value="1"/>
</dbReference>
<dbReference type="GO" id="GO:0005829">
    <property type="term" value="C:cytosol"/>
    <property type="evidence" value="ECO:0007669"/>
    <property type="project" value="TreeGrafter"/>
</dbReference>
<dbReference type="InterPro" id="IPR017926">
    <property type="entry name" value="GATASE"/>
</dbReference>
<proteinExistence type="predicted"/>
<dbReference type="Pfam" id="PF00117">
    <property type="entry name" value="GATase"/>
    <property type="match status" value="1"/>
</dbReference>
<evidence type="ECO:0000313" key="2">
    <source>
        <dbReference type="EMBL" id="OGY90372.1"/>
    </source>
</evidence>
<dbReference type="PANTHER" id="PTHR42695">
    <property type="entry name" value="GLUTAMINE AMIDOTRANSFERASE YLR126C-RELATED"/>
    <property type="match status" value="1"/>
</dbReference>
<evidence type="ECO:0000313" key="3">
    <source>
        <dbReference type="Proteomes" id="UP000177817"/>
    </source>
</evidence>
<name>A0A1G2BMM5_9BACT</name>